<sequence length="315" mass="35396">MMKDTHAQRRYYEMLNTAFGEEICALLNDDSVIEIMLNPDGSVHVERIGGVKIRLETLVDAQRGINIIKLVASCSNNVADRENPEVATELPVTHARFQGWLPPVVDGPTFAIRKQTQQKLTLEDYQGKGLLTAGQREYLLQALEDRKNILIAGGTSSGKTTFANAILRELNQSHDRILVLEDLPELQTQATDVVFMRTSEQVDMRMLVKGSLRMRPDRIVIGEVRDGAALDLLKAWNTGHPGGLCTLHANSAEDAPYRLEDLLQEVVPVVPHNLIVRTLDVIVHLARDSQGLRRVRQIAHLRDYQHGRYIVEFVD</sequence>
<evidence type="ECO:0000313" key="2">
    <source>
        <dbReference type="EMBL" id="QGO07447.1"/>
    </source>
</evidence>
<dbReference type="EMBL" id="CP038908">
    <property type="protein sequence ID" value="QGO07447.1"/>
    <property type="molecule type" value="Genomic_DNA"/>
</dbReference>
<dbReference type="NCBIfam" id="TIGR02782">
    <property type="entry name" value="TrbB_P"/>
    <property type="match status" value="1"/>
</dbReference>
<dbReference type="InterPro" id="IPR027417">
    <property type="entry name" value="P-loop_NTPase"/>
</dbReference>
<dbReference type="InterPro" id="IPR050921">
    <property type="entry name" value="T4SS_GSP_E_ATPase"/>
</dbReference>
<dbReference type="SUPFAM" id="SSF52540">
    <property type="entry name" value="P-loop containing nucleoside triphosphate hydrolases"/>
    <property type="match status" value="1"/>
</dbReference>
<dbReference type="GO" id="GO:0005737">
    <property type="term" value="C:cytoplasm"/>
    <property type="evidence" value="ECO:0007669"/>
    <property type="project" value="InterPro"/>
</dbReference>
<gene>
    <name evidence="2" type="ORF">Psal009_03399</name>
</gene>
<dbReference type="Pfam" id="PF00437">
    <property type="entry name" value="T2SSE"/>
    <property type="match status" value="1"/>
</dbReference>
<dbReference type="CDD" id="cd01130">
    <property type="entry name" value="VirB11-like_ATPase"/>
    <property type="match status" value="1"/>
</dbReference>
<dbReference type="AlphaFoldDB" id="A0A9Q5V8H7"/>
<evidence type="ECO:0000256" key="1">
    <source>
        <dbReference type="ARBA" id="ARBA00006611"/>
    </source>
</evidence>
<dbReference type="Proteomes" id="UP000422232">
    <property type="component" value="Chromosome"/>
</dbReference>
<dbReference type="Gene3D" id="3.30.450.90">
    <property type="match status" value="1"/>
</dbReference>
<dbReference type="GO" id="GO:0016887">
    <property type="term" value="F:ATP hydrolysis activity"/>
    <property type="evidence" value="ECO:0007669"/>
    <property type="project" value="InterPro"/>
</dbReference>
<proteinExistence type="inferred from homology"/>
<evidence type="ECO:0000313" key="3">
    <source>
        <dbReference type="Proteomes" id="UP000422232"/>
    </source>
</evidence>
<reference evidence="2 3" key="1">
    <citation type="submission" date="2019-04" db="EMBL/GenBank/DDBJ databases">
        <title>Complete genome sequencing of Piscirickettsia salmonis strain Psal-009.</title>
        <authorList>
            <person name="Schober I."/>
            <person name="Bunk B."/>
            <person name="Sproer C."/>
            <person name="Carril G.P."/>
            <person name="Riedel T."/>
            <person name="Flores-Herrera P.A."/>
            <person name="Nourdin-Galindo G."/>
            <person name="Marshall S.H."/>
            <person name="Overmann J."/>
        </authorList>
    </citation>
    <scope>NUCLEOTIDE SEQUENCE [LARGE SCALE GENOMIC DNA]</scope>
    <source>
        <strain evidence="2 3">Psal-009</strain>
    </source>
</reference>
<name>A0A9Q5V8H7_PISSA</name>
<dbReference type="PROSITE" id="PS00662">
    <property type="entry name" value="T2SP_E"/>
    <property type="match status" value="1"/>
</dbReference>
<dbReference type="Gene3D" id="3.40.50.300">
    <property type="entry name" value="P-loop containing nucleotide triphosphate hydrolases"/>
    <property type="match status" value="1"/>
</dbReference>
<protein>
    <submittedName>
        <fullName evidence="2">Type IV secretion system protein VirB11</fullName>
    </submittedName>
</protein>
<organism evidence="2 3">
    <name type="scientific">Piscirickettsia salmonis</name>
    <dbReference type="NCBI Taxonomy" id="1238"/>
    <lineage>
        <taxon>Bacteria</taxon>
        <taxon>Pseudomonadati</taxon>
        <taxon>Pseudomonadota</taxon>
        <taxon>Gammaproteobacteria</taxon>
        <taxon>Thiotrichales</taxon>
        <taxon>Piscirickettsiaceae</taxon>
        <taxon>Piscirickettsia</taxon>
    </lineage>
</organism>
<dbReference type="PANTHER" id="PTHR30486:SF6">
    <property type="entry name" value="TYPE IV PILUS RETRACTATION ATPASE PILT"/>
    <property type="match status" value="1"/>
</dbReference>
<dbReference type="PANTHER" id="PTHR30486">
    <property type="entry name" value="TWITCHING MOTILITY PROTEIN PILT"/>
    <property type="match status" value="1"/>
</dbReference>
<dbReference type="GO" id="GO:0005524">
    <property type="term" value="F:ATP binding"/>
    <property type="evidence" value="ECO:0007669"/>
    <property type="project" value="InterPro"/>
</dbReference>
<comment type="similarity">
    <text evidence="1">Belongs to the GSP E family.</text>
</comment>
<dbReference type="RefSeq" id="WP_051307313.1">
    <property type="nucleotide sequence ID" value="NZ_CP012413.1"/>
</dbReference>
<dbReference type="InterPro" id="IPR001482">
    <property type="entry name" value="T2SS/T4SS_dom"/>
</dbReference>
<dbReference type="GeneID" id="66742318"/>
<dbReference type="InterPro" id="IPR014149">
    <property type="entry name" value="Conjug-transfer_TrbB"/>
</dbReference>
<keyword evidence="3" id="KW-1185">Reference proteome</keyword>
<accession>A0A9Q5V8H7</accession>